<protein>
    <recommendedName>
        <fullName evidence="4">YD repeat-containing protein</fullName>
    </recommendedName>
</protein>
<evidence type="ECO:0000256" key="1">
    <source>
        <dbReference type="SAM" id="SignalP"/>
    </source>
</evidence>
<sequence length="270" mass="30549">MKRLVTCALAAAIAAAMLSLASCRKLHDYPYRSLPGGDSLCRITEITSYGYATADTSTYYFIYNVLGNPDTVRPALSLRSVLPTYVFRYDASNLLISLLEITYYDSSVSPNYYDGIVSNYQSFSYSGSQVAYSSMLFYGVVYNGVLIFNQPVVSYQYGYEYDSLGRITRVQNYLPFTPPYYTNYAYNTQGNLSSYGVNDNKLNLFRTNGIWQFLTRDYSNNNPLSGASYNEFLLPVNTVQPTGRAFLSSRFSVDHARIRYECNCNTKSHN</sequence>
<keyword evidence="1" id="KW-0732">Signal</keyword>
<feature type="signal peptide" evidence="1">
    <location>
        <begin position="1"/>
        <end position="21"/>
    </location>
</feature>
<evidence type="ECO:0000313" key="2">
    <source>
        <dbReference type="EMBL" id="WEK38304.1"/>
    </source>
</evidence>
<name>A0AAJ5WVP8_9BACT</name>
<dbReference type="Proteomes" id="UP001220610">
    <property type="component" value="Chromosome"/>
</dbReference>
<dbReference type="Gene3D" id="2.180.10.10">
    <property type="entry name" value="RHS repeat-associated core"/>
    <property type="match status" value="1"/>
</dbReference>
<evidence type="ECO:0008006" key="4">
    <source>
        <dbReference type="Google" id="ProtNLM"/>
    </source>
</evidence>
<gene>
    <name evidence="2" type="ORF">P0Y53_12425</name>
</gene>
<reference evidence="2" key="1">
    <citation type="submission" date="2023-03" db="EMBL/GenBank/DDBJ databases">
        <title>Andean soil-derived lignocellulolytic bacterial consortium as a source of novel taxa and putative plastic-active enzymes.</title>
        <authorList>
            <person name="Diaz-Garcia L."/>
            <person name="Chuvochina M."/>
            <person name="Feuerriegel G."/>
            <person name="Bunk B."/>
            <person name="Sproer C."/>
            <person name="Streit W.R."/>
            <person name="Rodriguez L.M."/>
            <person name="Overmann J."/>
            <person name="Jimenez D.J."/>
        </authorList>
    </citation>
    <scope>NUCLEOTIDE SEQUENCE</scope>
    <source>
        <strain evidence="2">MAG 7</strain>
    </source>
</reference>
<dbReference type="PROSITE" id="PS51257">
    <property type="entry name" value="PROKAR_LIPOPROTEIN"/>
    <property type="match status" value="1"/>
</dbReference>
<proteinExistence type="predicted"/>
<dbReference type="AlphaFoldDB" id="A0AAJ5WVP8"/>
<evidence type="ECO:0000313" key="3">
    <source>
        <dbReference type="Proteomes" id="UP001220610"/>
    </source>
</evidence>
<organism evidence="2 3">
    <name type="scientific">Candidatus Pseudobacter hemicellulosilyticus</name>
    <dbReference type="NCBI Taxonomy" id="3121375"/>
    <lineage>
        <taxon>Bacteria</taxon>
        <taxon>Pseudomonadati</taxon>
        <taxon>Bacteroidota</taxon>
        <taxon>Chitinophagia</taxon>
        <taxon>Chitinophagales</taxon>
        <taxon>Chitinophagaceae</taxon>
        <taxon>Pseudobacter</taxon>
    </lineage>
</organism>
<dbReference type="EMBL" id="CP119311">
    <property type="protein sequence ID" value="WEK38304.1"/>
    <property type="molecule type" value="Genomic_DNA"/>
</dbReference>
<accession>A0AAJ5WVP8</accession>
<feature type="chain" id="PRO_5042618417" description="YD repeat-containing protein" evidence="1">
    <location>
        <begin position="22"/>
        <end position="270"/>
    </location>
</feature>